<gene>
    <name evidence="2" type="ORF">AUJ77_01795</name>
</gene>
<dbReference type="Proteomes" id="UP000181992">
    <property type="component" value="Unassembled WGS sequence"/>
</dbReference>
<reference evidence="2 3" key="1">
    <citation type="journal article" date="2016" name="Environ. Microbiol.">
        <title>Genomic resolution of a cold subsurface aquifer community provides metabolic insights for novel microbes adapted to high CO concentrations.</title>
        <authorList>
            <person name="Probst A.J."/>
            <person name="Castelle C.J."/>
            <person name="Singh A."/>
            <person name="Brown C.T."/>
            <person name="Anantharaman K."/>
            <person name="Sharon I."/>
            <person name="Hug L.A."/>
            <person name="Burstein D."/>
            <person name="Emerson J.B."/>
            <person name="Thomas B.C."/>
            <person name="Banfield J.F."/>
        </authorList>
    </citation>
    <scope>NUCLEOTIDE SEQUENCE [LARGE SCALE GENOMIC DNA]</scope>
    <source>
        <strain evidence="2">CG1_02_43_90</strain>
    </source>
</reference>
<accession>A0A1J4V7I9</accession>
<organism evidence="2 3">
    <name type="scientific">Candidatus Nomurabacteria bacterium CG1_02_43_90</name>
    <dbReference type="NCBI Taxonomy" id="1805281"/>
    <lineage>
        <taxon>Bacteria</taxon>
        <taxon>Candidatus Nomuraibacteriota</taxon>
    </lineage>
</organism>
<comment type="caution">
    <text evidence="2">The sequence shown here is derived from an EMBL/GenBank/DDBJ whole genome shotgun (WGS) entry which is preliminary data.</text>
</comment>
<evidence type="ECO:0000313" key="3">
    <source>
        <dbReference type="Proteomes" id="UP000181992"/>
    </source>
</evidence>
<dbReference type="AlphaFoldDB" id="A0A1J4V7I9"/>
<keyword evidence="1" id="KW-0472">Membrane</keyword>
<keyword evidence="1" id="KW-0812">Transmembrane</keyword>
<feature type="transmembrane region" description="Helical" evidence="1">
    <location>
        <begin position="6"/>
        <end position="24"/>
    </location>
</feature>
<sequence>MHKSKIFIGIGIFWIVILGAFIGFKEFTLRTGQEVLLKTLPVDPRDFFRGDYVVLRYDISRINLSYYPDAPVFYKHDIIYVEIKKGADGYGGDG</sequence>
<dbReference type="Pfam" id="PF14345">
    <property type="entry name" value="GDYXXLXY"/>
    <property type="match status" value="1"/>
</dbReference>
<dbReference type="InterPro" id="IPR025833">
    <property type="entry name" value="GDYXXLXY"/>
</dbReference>
<dbReference type="STRING" id="1805281.AUJ77_01795"/>
<name>A0A1J4V7I9_9BACT</name>
<keyword evidence="1" id="KW-1133">Transmembrane helix</keyword>
<evidence type="ECO:0000256" key="1">
    <source>
        <dbReference type="SAM" id="Phobius"/>
    </source>
</evidence>
<dbReference type="EMBL" id="MNVN01000014">
    <property type="protein sequence ID" value="OIO30741.1"/>
    <property type="molecule type" value="Genomic_DNA"/>
</dbReference>
<proteinExistence type="predicted"/>
<protein>
    <submittedName>
        <fullName evidence="2">Uncharacterized protein</fullName>
    </submittedName>
</protein>
<evidence type="ECO:0000313" key="2">
    <source>
        <dbReference type="EMBL" id="OIO30741.1"/>
    </source>
</evidence>